<dbReference type="GeneID" id="59381181"/>
<sequence length="174" mass="19090">MVEIALNTNINDLKAKIKEALPIALLAIDLKLFKVSLTPEELNPTLDPHNIEGAVRLLQLLVKVSDVFDDLDTGKVHVIVLPPSSSLSPATSAREDALNSDNINQYNAIFINVAAWGTNKHHFTDIDIFLNAIEEDQGPESSPTFVKDYPAKLDKKAGLSPEACKRFNAMDPKC</sequence>
<dbReference type="VEuPathDB" id="FungiDB:PC9H_011363"/>
<reference evidence="5" key="1">
    <citation type="submission" date="2019-07" db="EMBL/GenBank/DDBJ databases">
        <authorList>
            <person name="Palmer J.M."/>
        </authorList>
    </citation>
    <scope>NUCLEOTIDE SEQUENCE</scope>
    <source>
        <strain evidence="5">PC9</strain>
    </source>
</reference>
<feature type="domain" description="Crinkler effector protein N-terminal" evidence="4">
    <location>
        <begin position="2"/>
        <end position="80"/>
    </location>
</feature>
<dbReference type="OrthoDB" id="3270019at2759"/>
<protein>
    <recommendedName>
        <fullName evidence="4">Crinkler effector protein N-terminal domain-containing protein</fullName>
    </recommendedName>
</protein>
<evidence type="ECO:0000313" key="5">
    <source>
        <dbReference type="EMBL" id="KAF7420845.1"/>
    </source>
</evidence>
<dbReference type="EMBL" id="JACETU010000009">
    <property type="protein sequence ID" value="KAF7420845.1"/>
    <property type="molecule type" value="Genomic_DNA"/>
</dbReference>
<evidence type="ECO:0000259" key="4">
    <source>
        <dbReference type="Pfam" id="PF20147"/>
    </source>
</evidence>
<keyword evidence="6" id="KW-1185">Reference proteome</keyword>
<dbReference type="GO" id="GO:0043657">
    <property type="term" value="C:host cell"/>
    <property type="evidence" value="ECO:0007669"/>
    <property type="project" value="UniProtKB-SubCell"/>
</dbReference>
<organism evidence="5 6">
    <name type="scientific">Pleurotus ostreatus</name>
    <name type="common">Oyster mushroom</name>
    <name type="synonym">White-rot fungus</name>
    <dbReference type="NCBI Taxonomy" id="5322"/>
    <lineage>
        <taxon>Eukaryota</taxon>
        <taxon>Fungi</taxon>
        <taxon>Dikarya</taxon>
        <taxon>Basidiomycota</taxon>
        <taxon>Agaricomycotina</taxon>
        <taxon>Agaricomycetes</taxon>
        <taxon>Agaricomycetidae</taxon>
        <taxon>Agaricales</taxon>
        <taxon>Pleurotineae</taxon>
        <taxon>Pleurotaceae</taxon>
        <taxon>Pleurotus</taxon>
    </lineage>
</organism>
<dbReference type="GO" id="GO:0005576">
    <property type="term" value="C:extracellular region"/>
    <property type="evidence" value="ECO:0007669"/>
    <property type="project" value="UniProtKB-SubCell"/>
</dbReference>
<proteinExistence type="predicted"/>
<dbReference type="AlphaFoldDB" id="A0A8H6ZLP3"/>
<evidence type="ECO:0000256" key="3">
    <source>
        <dbReference type="ARBA" id="ARBA00022525"/>
    </source>
</evidence>
<evidence type="ECO:0000313" key="6">
    <source>
        <dbReference type="Proteomes" id="UP000623687"/>
    </source>
</evidence>
<comment type="subcellular location">
    <subcellularLocation>
        <location evidence="1">Host cell</location>
    </subcellularLocation>
    <subcellularLocation>
        <location evidence="2">Secreted</location>
    </subcellularLocation>
</comment>
<dbReference type="Pfam" id="PF20147">
    <property type="entry name" value="Crinkler"/>
    <property type="match status" value="1"/>
</dbReference>
<evidence type="ECO:0000256" key="1">
    <source>
        <dbReference type="ARBA" id="ARBA00004340"/>
    </source>
</evidence>
<comment type="caution">
    <text evidence="5">The sequence shown here is derived from an EMBL/GenBank/DDBJ whole genome shotgun (WGS) entry which is preliminary data.</text>
</comment>
<keyword evidence="3" id="KW-0964">Secreted</keyword>
<dbReference type="Proteomes" id="UP000623687">
    <property type="component" value="Unassembled WGS sequence"/>
</dbReference>
<accession>A0A8H6ZLP3</accession>
<gene>
    <name evidence="5" type="ORF">PC9H_011363</name>
</gene>
<dbReference type="RefSeq" id="XP_036626703.1">
    <property type="nucleotide sequence ID" value="XM_036780848.1"/>
</dbReference>
<name>A0A8H6ZLP3_PLEOS</name>
<dbReference type="InterPro" id="IPR045379">
    <property type="entry name" value="Crinkler_N"/>
</dbReference>
<evidence type="ECO:0000256" key="2">
    <source>
        <dbReference type="ARBA" id="ARBA00004613"/>
    </source>
</evidence>